<dbReference type="PANTHER" id="PTHR23501">
    <property type="entry name" value="MAJOR FACILITATOR SUPERFAMILY"/>
    <property type="match status" value="1"/>
</dbReference>
<dbReference type="Pfam" id="PF07690">
    <property type="entry name" value="MFS_1"/>
    <property type="match status" value="1"/>
</dbReference>
<dbReference type="Gene3D" id="1.20.1250.20">
    <property type="entry name" value="MFS general substrate transporter like domains"/>
    <property type="match status" value="1"/>
</dbReference>
<feature type="compositionally biased region" description="Basic and acidic residues" evidence="5">
    <location>
        <begin position="1"/>
        <end position="10"/>
    </location>
</feature>
<gene>
    <name evidence="8" type="ORF">PT974_11538</name>
</gene>
<keyword evidence="3 6" id="KW-1133">Transmembrane helix</keyword>
<evidence type="ECO:0000256" key="4">
    <source>
        <dbReference type="ARBA" id="ARBA00023136"/>
    </source>
</evidence>
<feature type="transmembrane region" description="Helical" evidence="6">
    <location>
        <begin position="318"/>
        <end position="337"/>
    </location>
</feature>
<feature type="transmembrane region" description="Helical" evidence="6">
    <location>
        <begin position="418"/>
        <end position="437"/>
    </location>
</feature>
<evidence type="ECO:0000256" key="5">
    <source>
        <dbReference type="SAM" id="MobiDB-lite"/>
    </source>
</evidence>
<dbReference type="Proteomes" id="UP001338125">
    <property type="component" value="Unassembled WGS sequence"/>
</dbReference>
<dbReference type="EMBL" id="JAVFKD010000016">
    <property type="protein sequence ID" value="KAK5987411.1"/>
    <property type="molecule type" value="Genomic_DNA"/>
</dbReference>
<keyword evidence="4 6" id="KW-0472">Membrane</keyword>
<feature type="region of interest" description="Disordered" evidence="5">
    <location>
        <begin position="598"/>
        <end position="627"/>
    </location>
</feature>
<keyword evidence="2 6" id="KW-0812">Transmembrane</keyword>
<accession>A0ABR0S6V9</accession>
<evidence type="ECO:0000256" key="2">
    <source>
        <dbReference type="ARBA" id="ARBA00022692"/>
    </source>
</evidence>
<feature type="domain" description="Major facilitator superfamily (MFS) profile" evidence="7">
    <location>
        <begin position="100"/>
        <end position="596"/>
    </location>
</feature>
<comment type="subcellular location">
    <subcellularLocation>
        <location evidence="1">Membrane</location>
        <topology evidence="1">Multi-pass membrane protein</topology>
    </subcellularLocation>
</comment>
<protein>
    <submittedName>
        <fullName evidence="8">MFS-type transporter M2-like protein</fullName>
    </submittedName>
</protein>
<feature type="transmembrane region" description="Helical" evidence="6">
    <location>
        <begin position="573"/>
        <end position="593"/>
    </location>
</feature>
<evidence type="ECO:0000259" key="7">
    <source>
        <dbReference type="PROSITE" id="PS50850"/>
    </source>
</evidence>
<name>A0ABR0S6V9_9HYPO</name>
<evidence type="ECO:0000256" key="6">
    <source>
        <dbReference type="SAM" id="Phobius"/>
    </source>
</evidence>
<sequence>MATKTREKDGLGVSEETALLSGSGSGSGSGYHDGSTCAARATGGASSTTQDNPDTTAITITSTSPTSNSNPVSNPDQDQNQDQQKDTPKYPLSPSQGALLALSLWLLIFIQATNMSGMTMIQGTLADDLDAHEKTMWFTTCYLIALSSLTPIVGRLASIFSPGAIVLPTAGLFSLGCLVASRASSFRAFILGRVVMGSAAAGVVTLAVIFVIELTAKKNRGFFIGLVNAAFTMGVSCGAAVYGALLPVVGWRPLLWGQAPFVLLSGLGIYLSLPDMSSPNDTSAGDKPSTKIDYLGAILLTSTIVLFLTGLAGDIQPLLLALSLLTLLLFILTEYRLAPSPIIPLKVLSSRGVLLTCLAQLGLMSARWTVLFYAPIFMLAVQAAPPARAGSVLVPTNLGLSVGGLVVGWLHIRRGGSYWLPALLSTTAFNVILYAIGSLTGYPNPSSSVPFVLMVCANGIVMGVTMNYTLVHLLHLSHPDTEYITTGLLATFRGFGGSFGTSIGGGIFYRLLRANLVAGYLALDGGDGSNLTEARHLLISKLLGSPELVHHGGLSPEDRQVAVEGYAGAMRGVWQAAAALVLVVMVLQAATGWTAPKQEISNNTTTRTRTTTQDESQTPLLENDDAV</sequence>
<feature type="transmembrane region" description="Helical" evidence="6">
    <location>
        <begin position="190"/>
        <end position="212"/>
    </location>
</feature>
<dbReference type="PROSITE" id="PS50850">
    <property type="entry name" value="MFS"/>
    <property type="match status" value="1"/>
</dbReference>
<feature type="transmembrane region" description="Helical" evidence="6">
    <location>
        <begin position="392"/>
        <end position="411"/>
    </location>
</feature>
<organism evidence="8 9">
    <name type="scientific">Cladobotryum mycophilum</name>
    <dbReference type="NCBI Taxonomy" id="491253"/>
    <lineage>
        <taxon>Eukaryota</taxon>
        <taxon>Fungi</taxon>
        <taxon>Dikarya</taxon>
        <taxon>Ascomycota</taxon>
        <taxon>Pezizomycotina</taxon>
        <taxon>Sordariomycetes</taxon>
        <taxon>Hypocreomycetidae</taxon>
        <taxon>Hypocreales</taxon>
        <taxon>Hypocreaceae</taxon>
        <taxon>Cladobotryum</taxon>
    </lineage>
</organism>
<feature type="transmembrane region" description="Helical" evidence="6">
    <location>
        <begin position="483"/>
        <end position="509"/>
    </location>
</feature>
<feature type="transmembrane region" description="Helical" evidence="6">
    <location>
        <begin position="294"/>
        <end position="312"/>
    </location>
</feature>
<feature type="compositionally biased region" description="Low complexity" evidence="5">
    <location>
        <begin position="34"/>
        <end position="82"/>
    </location>
</feature>
<dbReference type="InterPro" id="IPR020846">
    <property type="entry name" value="MFS_dom"/>
</dbReference>
<feature type="region of interest" description="Disordered" evidence="5">
    <location>
        <begin position="1"/>
        <end position="91"/>
    </location>
</feature>
<feature type="transmembrane region" description="Helical" evidence="6">
    <location>
        <begin position="165"/>
        <end position="184"/>
    </location>
</feature>
<evidence type="ECO:0000256" key="3">
    <source>
        <dbReference type="ARBA" id="ARBA00022989"/>
    </source>
</evidence>
<dbReference type="SUPFAM" id="SSF103473">
    <property type="entry name" value="MFS general substrate transporter"/>
    <property type="match status" value="1"/>
</dbReference>
<feature type="transmembrane region" description="Helical" evidence="6">
    <location>
        <begin position="135"/>
        <end position="153"/>
    </location>
</feature>
<dbReference type="InterPro" id="IPR011701">
    <property type="entry name" value="MFS"/>
</dbReference>
<evidence type="ECO:0000313" key="8">
    <source>
        <dbReference type="EMBL" id="KAK5987411.1"/>
    </source>
</evidence>
<feature type="transmembrane region" description="Helical" evidence="6">
    <location>
        <begin position="358"/>
        <end position="380"/>
    </location>
</feature>
<reference evidence="8 9" key="1">
    <citation type="submission" date="2024-01" db="EMBL/GenBank/DDBJ databases">
        <title>Complete genome of Cladobotryum mycophilum ATHUM6906.</title>
        <authorList>
            <person name="Christinaki A.C."/>
            <person name="Myridakis A.I."/>
            <person name="Kouvelis V.N."/>
        </authorList>
    </citation>
    <scope>NUCLEOTIDE SEQUENCE [LARGE SCALE GENOMIC DNA]</scope>
    <source>
        <strain evidence="8 9">ATHUM6906</strain>
    </source>
</reference>
<feature type="transmembrane region" description="Helical" evidence="6">
    <location>
        <begin position="224"/>
        <end position="249"/>
    </location>
</feature>
<proteinExistence type="predicted"/>
<dbReference type="InterPro" id="IPR036259">
    <property type="entry name" value="MFS_trans_sf"/>
</dbReference>
<feature type="transmembrane region" description="Helical" evidence="6">
    <location>
        <begin position="255"/>
        <end position="273"/>
    </location>
</feature>
<evidence type="ECO:0000313" key="9">
    <source>
        <dbReference type="Proteomes" id="UP001338125"/>
    </source>
</evidence>
<dbReference type="PANTHER" id="PTHR23501:SF6">
    <property type="entry name" value="MULTIDRUG TRANSPORTER, PUTATIVE (AFU_ORTHOLOGUE AFUA_3G14560)-RELATED"/>
    <property type="match status" value="1"/>
</dbReference>
<evidence type="ECO:0000256" key="1">
    <source>
        <dbReference type="ARBA" id="ARBA00004141"/>
    </source>
</evidence>
<comment type="caution">
    <text evidence="8">The sequence shown here is derived from an EMBL/GenBank/DDBJ whole genome shotgun (WGS) entry which is preliminary data.</text>
</comment>
<feature type="transmembrane region" description="Helical" evidence="6">
    <location>
        <begin position="97"/>
        <end position="115"/>
    </location>
</feature>
<feature type="transmembrane region" description="Helical" evidence="6">
    <location>
        <begin position="449"/>
        <end position="471"/>
    </location>
</feature>
<keyword evidence="9" id="KW-1185">Reference proteome</keyword>